<dbReference type="Proteomes" id="UP001232245">
    <property type="component" value="Unassembled WGS sequence"/>
</dbReference>
<evidence type="ECO:0008006" key="3">
    <source>
        <dbReference type="Google" id="ProtNLM"/>
    </source>
</evidence>
<reference evidence="1 2" key="1">
    <citation type="submission" date="2023-07" db="EMBL/GenBank/DDBJ databases">
        <title>Genomic Encyclopedia of Type Strains, Phase IV (KMG-IV): sequencing the most valuable type-strain genomes for metagenomic binning, comparative biology and taxonomic classification.</title>
        <authorList>
            <person name="Goeker M."/>
        </authorList>
    </citation>
    <scope>NUCLEOTIDE SEQUENCE [LARGE SCALE GENOMIC DNA]</scope>
    <source>
        <strain evidence="1 2">DSM 17723</strain>
    </source>
</reference>
<gene>
    <name evidence="1" type="ORF">J2S02_002555</name>
</gene>
<keyword evidence="2" id="KW-1185">Reference proteome</keyword>
<evidence type="ECO:0000313" key="1">
    <source>
        <dbReference type="EMBL" id="MDQ0226210.1"/>
    </source>
</evidence>
<dbReference type="EMBL" id="JAUSTZ010000004">
    <property type="protein sequence ID" value="MDQ0226210.1"/>
    <property type="molecule type" value="Genomic_DNA"/>
</dbReference>
<dbReference type="RefSeq" id="WP_233452157.1">
    <property type="nucleotide sequence ID" value="NZ_CADEPK010000059.1"/>
</dbReference>
<name>A0ABT9Z1U8_9BACI</name>
<evidence type="ECO:0000313" key="2">
    <source>
        <dbReference type="Proteomes" id="UP001232245"/>
    </source>
</evidence>
<accession>A0ABT9Z1U8</accession>
<sequence length="215" mass="26359">MIYYSKKKKIRGWKRHKRKIEVWKQNVMNLDMEQIREDKRDYAKLWIHPFYSWNRINPPTWYNRLLLEAMIDVYLNWYEQMLSENKKFYLKIWLYEPNFISSQIVVAYKDCLHFYDKTFDKQEQEKNFPIEKYAALKDKLELFIWEPHIEADIYELGDLKEDIQYGIRTEDEVTDIINQSYKTEKLDIPNYGEETLYKVNVGDVWVGTLKTNNLP</sequence>
<comment type="caution">
    <text evidence="1">The sequence shown here is derived from an EMBL/GenBank/DDBJ whole genome shotgun (WGS) entry which is preliminary data.</text>
</comment>
<proteinExistence type="predicted"/>
<protein>
    <recommendedName>
        <fullName evidence="3">Group-specific protein</fullName>
    </recommendedName>
</protein>
<organism evidence="1 2">
    <name type="scientific">Metabacillus niabensis</name>
    <dbReference type="NCBI Taxonomy" id="324854"/>
    <lineage>
        <taxon>Bacteria</taxon>
        <taxon>Bacillati</taxon>
        <taxon>Bacillota</taxon>
        <taxon>Bacilli</taxon>
        <taxon>Bacillales</taxon>
        <taxon>Bacillaceae</taxon>
        <taxon>Metabacillus</taxon>
    </lineage>
</organism>